<feature type="transmembrane region" description="Helical" evidence="6">
    <location>
        <begin position="533"/>
        <end position="557"/>
    </location>
</feature>
<feature type="transmembrane region" description="Helical" evidence="6">
    <location>
        <begin position="281"/>
        <end position="304"/>
    </location>
</feature>
<evidence type="ECO:0000256" key="4">
    <source>
        <dbReference type="ARBA" id="ARBA00023136"/>
    </source>
</evidence>
<feature type="transmembrane region" description="Helical" evidence="6">
    <location>
        <begin position="698"/>
        <end position="715"/>
    </location>
</feature>
<feature type="transmembrane region" description="Helical" evidence="6">
    <location>
        <begin position="118"/>
        <end position="139"/>
    </location>
</feature>
<feature type="transmembrane region" description="Helical" evidence="6">
    <location>
        <begin position="659"/>
        <end position="677"/>
    </location>
</feature>
<feature type="transmembrane region" description="Helical" evidence="6">
    <location>
        <begin position="826"/>
        <end position="843"/>
    </location>
</feature>
<dbReference type="Proteomes" id="UP001178507">
    <property type="component" value="Unassembled WGS sequence"/>
</dbReference>
<comment type="subcellular location">
    <subcellularLocation>
        <location evidence="1">Membrane</location>
        <topology evidence="1">Multi-pass membrane protein</topology>
    </subcellularLocation>
</comment>
<organism evidence="7 8">
    <name type="scientific">Effrenium voratum</name>
    <dbReference type="NCBI Taxonomy" id="2562239"/>
    <lineage>
        <taxon>Eukaryota</taxon>
        <taxon>Sar</taxon>
        <taxon>Alveolata</taxon>
        <taxon>Dinophyceae</taxon>
        <taxon>Suessiales</taxon>
        <taxon>Symbiodiniaceae</taxon>
        <taxon>Effrenium</taxon>
    </lineage>
</organism>
<keyword evidence="8" id="KW-1185">Reference proteome</keyword>
<accession>A0AA36HMT8</accession>
<evidence type="ECO:0000256" key="1">
    <source>
        <dbReference type="ARBA" id="ARBA00004141"/>
    </source>
</evidence>
<feature type="transmembrane region" description="Helical" evidence="6">
    <location>
        <begin position="325"/>
        <end position="344"/>
    </location>
</feature>
<gene>
    <name evidence="7" type="ORF">EVOR1521_LOCUS1730</name>
</gene>
<feature type="compositionally biased region" description="Polar residues" evidence="5">
    <location>
        <begin position="49"/>
        <end position="58"/>
    </location>
</feature>
<feature type="transmembrane region" description="Helical" evidence="6">
    <location>
        <begin position="182"/>
        <end position="204"/>
    </location>
</feature>
<dbReference type="PANTHER" id="PTHR10231">
    <property type="entry name" value="NUCLEOTIDE-SUGAR TRANSMEMBRANE TRANSPORTER"/>
    <property type="match status" value="1"/>
</dbReference>
<feature type="transmembrane region" description="Helical" evidence="6">
    <location>
        <begin position="145"/>
        <end position="170"/>
    </location>
</feature>
<dbReference type="AlphaFoldDB" id="A0AA36HMT8"/>
<feature type="transmembrane region" description="Helical" evidence="6">
    <location>
        <begin position="796"/>
        <end position="814"/>
    </location>
</feature>
<keyword evidence="4 6" id="KW-0472">Membrane</keyword>
<dbReference type="GO" id="GO:0000139">
    <property type="term" value="C:Golgi membrane"/>
    <property type="evidence" value="ECO:0007669"/>
    <property type="project" value="InterPro"/>
</dbReference>
<evidence type="ECO:0000313" key="8">
    <source>
        <dbReference type="Proteomes" id="UP001178507"/>
    </source>
</evidence>
<feature type="compositionally biased region" description="Polar residues" evidence="5">
    <location>
        <begin position="907"/>
        <end position="919"/>
    </location>
</feature>
<feature type="compositionally biased region" description="Acidic residues" evidence="5">
    <location>
        <begin position="863"/>
        <end position="872"/>
    </location>
</feature>
<protein>
    <submittedName>
        <fullName evidence="7">Uncharacterized protein</fullName>
    </submittedName>
</protein>
<feature type="region of interest" description="Disordered" evidence="5">
    <location>
        <begin position="1"/>
        <end position="31"/>
    </location>
</feature>
<evidence type="ECO:0000256" key="5">
    <source>
        <dbReference type="SAM" id="MobiDB-lite"/>
    </source>
</evidence>
<dbReference type="GO" id="GO:0015165">
    <property type="term" value="F:pyrimidine nucleotide-sugar transmembrane transporter activity"/>
    <property type="evidence" value="ECO:0007669"/>
    <property type="project" value="InterPro"/>
</dbReference>
<name>A0AA36HMT8_9DINO</name>
<evidence type="ECO:0000256" key="2">
    <source>
        <dbReference type="ARBA" id="ARBA00022692"/>
    </source>
</evidence>
<feature type="transmembrane region" description="Helical" evidence="6">
    <location>
        <begin position="210"/>
        <end position="231"/>
    </location>
</feature>
<evidence type="ECO:0000256" key="6">
    <source>
        <dbReference type="SAM" id="Phobius"/>
    </source>
</evidence>
<reference evidence="7" key="1">
    <citation type="submission" date="2023-08" db="EMBL/GenBank/DDBJ databases">
        <authorList>
            <person name="Chen Y."/>
            <person name="Shah S."/>
            <person name="Dougan E. K."/>
            <person name="Thang M."/>
            <person name="Chan C."/>
        </authorList>
    </citation>
    <scope>NUCLEOTIDE SEQUENCE</scope>
</reference>
<feature type="transmembrane region" description="Helical" evidence="6">
    <location>
        <begin position="592"/>
        <end position="613"/>
    </location>
</feature>
<feature type="compositionally biased region" description="Polar residues" evidence="5">
    <location>
        <begin position="1"/>
        <end position="12"/>
    </location>
</feature>
<evidence type="ECO:0000256" key="3">
    <source>
        <dbReference type="ARBA" id="ARBA00022989"/>
    </source>
</evidence>
<sequence>MIQFQHQNTGESQRVERTEAASNPEVSAGLCKRGVGTDHLESFAHVFSMTDTSSSPPEQTERVENRQNTNENEDREDRPSLAHSDTLARMRTCCPGLRNKSQYFDQWLSSRWSVSQSVFLLVVFVLSCSGKFVLGEVVYVEGINYFSYSVVSNAASLLTSLTVSFTIEGCHAFDKVFSWKALWRFAGVSFLFTCASALVALSRWAGTSNVQIVTVGYLYLPLSVIMSYYVFSRNYGKLEWLTLGMMTLAVLTYVILREQYRGLEEEDYHPLDRLKSSFTPAGFSLLVCAVILSVTGSIFAERIYKHKSRGLTWWQGRFYIMKVHIDVTSLLLSLLLWGISHLLVGREDAFSDWFAMWSSTPEWFGRWTWWQVLVVVVDVIQGWSAGLVTKEHSTTFKAIMQTLCYIFTMLVEDPILGNRWGFESRELPSIMLAIILVLSSIVFQLGRHNVKVLERAAAALAQDSATNSSTVAREDRQQERPKTEKIKRTLSTWSSACRKYVLILIYILSDAIRNLTLAKALSSTVINPSSMTLVVYVIGVVVASGLTLYVEGCSGLLTAWSPKKILKCSPPGFLYALTATLMNMAYSQGMNAALALIIGKLYTPVAAIGARWVLNKYYMWLEYVAIAILTFASIIFGYLQAFSPGSSPEWVESISTLRVAMLLVLGSAVTSAFNSLLTERILKGEKARYHVQKVRLDASCIASALAFIPLIAVISNRAQDNPWEVRPVDGACPKSSVCWQDDGCLNPACECECGSGLFAGWIPSAMGVIILALVINTGYGWIVGKLVQAFSTIDRAIADAFSLLLVYFIGDPLLNGTSLDNMCMNLVAFIVPLSTSIFAVASSEMQRVMNAADLIEGKHPDETEVTDSEETPSDTGDSSETSGCDISSEDEEAALSPSKRWADGDSKQTAPSGDTSATL</sequence>
<comment type="caution">
    <text evidence="7">The sequence shown here is derived from an EMBL/GenBank/DDBJ whole genome shotgun (WGS) entry which is preliminary data.</text>
</comment>
<feature type="compositionally biased region" description="Polar residues" evidence="5">
    <location>
        <begin position="873"/>
        <end position="885"/>
    </location>
</feature>
<feature type="transmembrane region" description="Helical" evidence="6">
    <location>
        <begin position="429"/>
        <end position="446"/>
    </location>
</feature>
<dbReference type="InterPro" id="IPR007271">
    <property type="entry name" value="Nuc_sug_transpt"/>
</dbReference>
<feature type="transmembrane region" description="Helical" evidence="6">
    <location>
        <begin position="238"/>
        <end position="256"/>
    </location>
</feature>
<dbReference type="EMBL" id="CAUJNA010000076">
    <property type="protein sequence ID" value="CAJ1371422.1"/>
    <property type="molecule type" value="Genomic_DNA"/>
</dbReference>
<feature type="region of interest" description="Disordered" evidence="5">
    <location>
        <begin position="856"/>
        <end position="919"/>
    </location>
</feature>
<keyword evidence="2 6" id="KW-0812">Transmembrane</keyword>
<feature type="region of interest" description="Disordered" evidence="5">
    <location>
        <begin position="48"/>
        <end position="82"/>
    </location>
</feature>
<keyword evidence="3 6" id="KW-1133">Transmembrane helix</keyword>
<feature type="transmembrane region" description="Helical" evidence="6">
    <location>
        <begin position="620"/>
        <end position="639"/>
    </location>
</feature>
<evidence type="ECO:0000313" key="7">
    <source>
        <dbReference type="EMBL" id="CAJ1371422.1"/>
    </source>
</evidence>
<proteinExistence type="predicted"/>
<feature type="transmembrane region" description="Helical" evidence="6">
    <location>
        <begin position="765"/>
        <end position="784"/>
    </location>
</feature>